<feature type="domain" description="Peptidase M12B propeptide" evidence="3">
    <location>
        <begin position="41"/>
        <end position="134"/>
    </location>
</feature>
<dbReference type="OrthoDB" id="412680at2759"/>
<evidence type="ECO:0000259" key="3">
    <source>
        <dbReference type="Pfam" id="PF01562"/>
    </source>
</evidence>
<keyword evidence="1" id="KW-1015">Disulfide bond</keyword>
<comment type="caution">
    <text evidence="4">The sequence shown here is derived from an EMBL/GenBank/DDBJ whole genome shotgun (WGS) entry which is preliminary data.</text>
</comment>
<organism evidence="4 5">
    <name type="scientific">Hirundo rustica rustica</name>
    <dbReference type="NCBI Taxonomy" id="333673"/>
    <lineage>
        <taxon>Eukaryota</taxon>
        <taxon>Metazoa</taxon>
        <taxon>Chordata</taxon>
        <taxon>Craniata</taxon>
        <taxon>Vertebrata</taxon>
        <taxon>Euteleostomi</taxon>
        <taxon>Archelosauria</taxon>
        <taxon>Archosauria</taxon>
        <taxon>Dinosauria</taxon>
        <taxon>Saurischia</taxon>
        <taxon>Theropoda</taxon>
        <taxon>Coelurosauria</taxon>
        <taxon>Aves</taxon>
        <taxon>Neognathae</taxon>
        <taxon>Neoaves</taxon>
        <taxon>Telluraves</taxon>
        <taxon>Australaves</taxon>
        <taxon>Passeriformes</taxon>
        <taxon>Sylvioidea</taxon>
        <taxon>Hirundinidae</taxon>
        <taxon>Hirundo</taxon>
    </lineage>
</organism>
<sequence length="484" mass="53023">MDPPAGIACVLLCCALALPAGALRRPGDRDSILRNIEEYSLVIPTSTDAEGRFLSHLVSGPPKARFRRAVEDSQRETANEQIFYNVTVFGREFHFRLRPNSRLVAPGATVEWQEDSEETHIEPLYGNCLYVGDITDLPNASVAISNCDGLAMVNPFQVKCSLIQEGAYLQNICEIKELKKRNRKALVSLEEIEEISMEITRNCLGSQVVAGRSEAWIALAAACGGFQVMSHKGFVIASWQCGPRELLFQEPLPLSCTWTGPSDDLVQGEGASQYEALAIVLDIHASEDTGFKGAKLVPQEAGGKASLNRGFRLPEAQTGIWRVSQSEFETAVSPGPSLGRVGKDVMKELLKAGMIRTDKDEFFIEPLEKGAQEEEEGGGRTHVVYRRAAARKQLPIENVDTVYKGEQFLQETEVSPNPINISSQPALLLINYCSLVLQSLGIHVDFEETLQFRLSFEQVLTDFGDPEVALCAPVPLVIGDGSGI</sequence>
<keyword evidence="2" id="KW-0732">Signal</keyword>
<protein>
    <recommendedName>
        <fullName evidence="3">Peptidase M12B propeptide domain-containing protein</fullName>
    </recommendedName>
</protein>
<evidence type="ECO:0000313" key="5">
    <source>
        <dbReference type="Proteomes" id="UP000269221"/>
    </source>
</evidence>
<proteinExistence type="predicted"/>
<evidence type="ECO:0000313" key="4">
    <source>
        <dbReference type="EMBL" id="RMB96737.1"/>
    </source>
</evidence>
<keyword evidence="5" id="KW-1185">Reference proteome</keyword>
<evidence type="ECO:0000256" key="2">
    <source>
        <dbReference type="SAM" id="SignalP"/>
    </source>
</evidence>
<dbReference type="Proteomes" id="UP000269221">
    <property type="component" value="Unassembled WGS sequence"/>
</dbReference>
<accession>A0A3M0J6L8</accession>
<dbReference type="Pfam" id="PF01562">
    <property type="entry name" value="Pep_M12B_propep"/>
    <property type="match status" value="1"/>
</dbReference>
<dbReference type="EMBL" id="QRBI01000172">
    <property type="protein sequence ID" value="RMB96737.1"/>
    <property type="molecule type" value="Genomic_DNA"/>
</dbReference>
<feature type="signal peptide" evidence="2">
    <location>
        <begin position="1"/>
        <end position="22"/>
    </location>
</feature>
<dbReference type="InterPro" id="IPR002870">
    <property type="entry name" value="Peptidase_M12B_N"/>
</dbReference>
<name>A0A3M0J6L8_HIRRU</name>
<dbReference type="AlphaFoldDB" id="A0A3M0J6L8"/>
<feature type="chain" id="PRO_5018027370" description="Peptidase M12B propeptide domain-containing protein" evidence="2">
    <location>
        <begin position="23"/>
        <end position="484"/>
    </location>
</feature>
<reference evidence="4 5" key="1">
    <citation type="submission" date="2018-07" db="EMBL/GenBank/DDBJ databases">
        <title>A high quality draft genome assembly of the barn swallow (H. rustica rustica).</title>
        <authorList>
            <person name="Formenti G."/>
            <person name="Chiara M."/>
            <person name="Poveda L."/>
            <person name="Francoijs K.-J."/>
            <person name="Bonisoli-Alquati A."/>
            <person name="Canova L."/>
            <person name="Gianfranceschi L."/>
            <person name="Horner D.S."/>
            <person name="Saino N."/>
        </authorList>
    </citation>
    <scope>NUCLEOTIDE SEQUENCE [LARGE SCALE GENOMIC DNA]</scope>
    <source>
        <strain evidence="4">Chelidonia</strain>
        <tissue evidence="4">Blood</tissue>
    </source>
</reference>
<evidence type="ECO:0000256" key="1">
    <source>
        <dbReference type="ARBA" id="ARBA00023157"/>
    </source>
</evidence>
<gene>
    <name evidence="4" type="ORF">DUI87_26802</name>
</gene>
<dbReference type="STRING" id="333673.A0A3M0J6L8"/>